<dbReference type="OrthoDB" id="307209at2"/>
<dbReference type="AlphaFoldDB" id="A0A3D9L7D4"/>
<dbReference type="RefSeq" id="WP_115866752.1">
    <property type="nucleotide sequence ID" value="NZ_QREG01000002.1"/>
</dbReference>
<accession>A0A3D9L7D4</accession>
<evidence type="ECO:0000313" key="1">
    <source>
        <dbReference type="EMBL" id="REE02225.1"/>
    </source>
</evidence>
<keyword evidence="2" id="KW-1185">Reference proteome</keyword>
<name>A0A3D9L7D4_MARFU</name>
<dbReference type="PANTHER" id="PTHR38733:SF1">
    <property type="entry name" value="TYPE IV METHYL-DIRECTED RESTRICTION ENZYME ECOKMCRBC"/>
    <property type="match status" value="1"/>
</dbReference>
<proteinExistence type="predicted"/>
<dbReference type="Proteomes" id="UP000256779">
    <property type="component" value="Unassembled WGS sequence"/>
</dbReference>
<gene>
    <name evidence="1" type="ORF">C7460_102250</name>
</gene>
<organism evidence="1 2">
    <name type="scientific">Marinoscillum furvescens DSM 4134</name>
    <dbReference type="NCBI Taxonomy" id="1122208"/>
    <lineage>
        <taxon>Bacteria</taxon>
        <taxon>Pseudomonadati</taxon>
        <taxon>Bacteroidota</taxon>
        <taxon>Cytophagia</taxon>
        <taxon>Cytophagales</taxon>
        <taxon>Reichenbachiellaceae</taxon>
        <taxon>Marinoscillum</taxon>
    </lineage>
</organism>
<dbReference type="Pfam" id="PF10117">
    <property type="entry name" value="McrBC"/>
    <property type="match status" value="1"/>
</dbReference>
<dbReference type="PANTHER" id="PTHR38733">
    <property type="entry name" value="PROTEIN MCRC"/>
    <property type="match status" value="1"/>
</dbReference>
<reference evidence="1 2" key="1">
    <citation type="submission" date="2018-07" db="EMBL/GenBank/DDBJ databases">
        <title>Genomic Encyclopedia of Type Strains, Phase IV (KMG-IV): sequencing the most valuable type-strain genomes for metagenomic binning, comparative biology and taxonomic classification.</title>
        <authorList>
            <person name="Goeker M."/>
        </authorList>
    </citation>
    <scope>NUCLEOTIDE SEQUENCE [LARGE SCALE GENOMIC DNA]</scope>
    <source>
        <strain evidence="1 2">DSM 4134</strain>
    </source>
</reference>
<dbReference type="InterPro" id="IPR019292">
    <property type="entry name" value="McrC"/>
</dbReference>
<dbReference type="EMBL" id="QREG01000002">
    <property type="protein sequence ID" value="REE02225.1"/>
    <property type="molecule type" value="Genomic_DNA"/>
</dbReference>
<sequence>MEVLRIYEHKILRFEEGLDGHEERFTESHYKAMVDYHDNKGGSKYYSLVRSGVKFSQYVGVIQIQDLTIEILPKTDRGTESQWHDVLLKMLRETRFLKLDYISEASLRYRKYSILHLYFAEYLSQLRHLIQRGLIKKYRQREGNLTALKGALLFGQHLSKNIIHKERFYTRHQVYDQQHLIHQILNEALVVVKRMVNHSSLVDEVNRIVFEFPEQQKIKVTSQVFERLKLDRKSEPYHKALEIAKMILLNYSPDIKGGNNDLFALLFDMNDLWEEYIYRQLLKSGIKVQYQNSMLFWETRLMRPDMVVSHKGKKYILDAKWKIVNDAQPSDEDLRQVFAYNIYWGVKNGFLVYPQTSLSPKTSPGRYQKVISDIGQLTCQVVYFDVIDDSRTISKVLTDSL</sequence>
<protein>
    <submittedName>
        <fullName evidence="1">5-methylcytosine-specific restriction enzyme subunit McrC</fullName>
    </submittedName>
</protein>
<evidence type="ECO:0000313" key="2">
    <source>
        <dbReference type="Proteomes" id="UP000256779"/>
    </source>
</evidence>
<comment type="caution">
    <text evidence="1">The sequence shown here is derived from an EMBL/GenBank/DDBJ whole genome shotgun (WGS) entry which is preliminary data.</text>
</comment>